<reference evidence="2" key="1">
    <citation type="journal article" date="2024" name="Proc. Natl. Acad. Sci. U.S.A.">
        <title>Extraordinary preservation of gene collinearity over three hundred million years revealed in homosporous lycophytes.</title>
        <authorList>
            <person name="Li C."/>
            <person name="Wickell D."/>
            <person name="Kuo L.Y."/>
            <person name="Chen X."/>
            <person name="Nie B."/>
            <person name="Liao X."/>
            <person name="Peng D."/>
            <person name="Ji J."/>
            <person name="Jenkins J."/>
            <person name="Williams M."/>
            <person name="Shu S."/>
            <person name="Plott C."/>
            <person name="Barry K."/>
            <person name="Rajasekar S."/>
            <person name="Grimwood J."/>
            <person name="Han X."/>
            <person name="Sun S."/>
            <person name="Hou Z."/>
            <person name="He W."/>
            <person name="Dai G."/>
            <person name="Sun C."/>
            <person name="Schmutz J."/>
            <person name="Leebens-Mack J.H."/>
            <person name="Li F.W."/>
            <person name="Wang L."/>
        </authorList>
    </citation>
    <scope>NUCLEOTIDE SEQUENCE [LARGE SCALE GENOMIC DNA]</scope>
    <source>
        <strain evidence="2">cv. PW_Plant_1</strain>
    </source>
</reference>
<keyword evidence="2" id="KW-1185">Reference proteome</keyword>
<comment type="caution">
    <text evidence="1">The sequence shown here is derived from an EMBL/GenBank/DDBJ whole genome shotgun (WGS) entry which is preliminary data.</text>
</comment>
<evidence type="ECO:0000313" key="2">
    <source>
        <dbReference type="Proteomes" id="UP001162992"/>
    </source>
</evidence>
<proteinExistence type="predicted"/>
<gene>
    <name evidence="1" type="ORF">O6H91_01G059800</name>
</gene>
<dbReference type="EMBL" id="CM055092">
    <property type="protein sequence ID" value="KAJ7569081.1"/>
    <property type="molecule type" value="Genomic_DNA"/>
</dbReference>
<evidence type="ECO:0000313" key="1">
    <source>
        <dbReference type="EMBL" id="KAJ7569081.1"/>
    </source>
</evidence>
<dbReference type="Proteomes" id="UP001162992">
    <property type="component" value="Chromosome 1"/>
</dbReference>
<protein>
    <submittedName>
        <fullName evidence="1">Uncharacterized protein</fullName>
    </submittedName>
</protein>
<accession>A0ACC2ERF4</accession>
<organism evidence="1 2">
    <name type="scientific">Diphasiastrum complanatum</name>
    <name type="common">Issler's clubmoss</name>
    <name type="synonym">Lycopodium complanatum</name>
    <dbReference type="NCBI Taxonomy" id="34168"/>
    <lineage>
        <taxon>Eukaryota</taxon>
        <taxon>Viridiplantae</taxon>
        <taxon>Streptophyta</taxon>
        <taxon>Embryophyta</taxon>
        <taxon>Tracheophyta</taxon>
        <taxon>Lycopodiopsida</taxon>
        <taxon>Lycopodiales</taxon>
        <taxon>Lycopodiaceae</taxon>
        <taxon>Lycopodioideae</taxon>
        <taxon>Diphasiastrum</taxon>
    </lineage>
</organism>
<name>A0ACC2ERF4_DIPCM</name>
<sequence length="1010" mass="111121">MSILPPVLLRGESSSAIAIEYCGIMGRELESVELVLGMLCAIDEIKKLANEIVVDKAIFLRIAYFLVELRPCVDYLFQQQDFLRAHPSLPALQSLATSIDAIYTHARSWSKRSRIYLLYCCTYLVKEIHTIAKNLADSLKSLLEDTIAVPSDIRDQTMDLRSKLLEVKFFSDLNNEELARTISAGLAEGLSDEAYATSLLRKIATHLRMPLSTAAQLKMELQRDKESAELERREKDLQVLKDLYKLVENGAVLADVRKLASEDSTVRRRSSLTPPSSFFCPITGQVMQDPVVVEGGFTYEKSAILEWFERGHRTCPDTGVELVSLELIPNLNLRQAMDEFFDRMSKEQLTSAIEKIRGQATPSELKAAIETIQELIDHNPNYKRYVVSLDGVEPLVAILKPSAAEVKGKILRLLCGIAALGDEYKVGIIDSGVVPVLLRLLTKNQGDGGDVVQLLWEISKVQAGREAILAGQGSIVIVTSAVSIGSMDQNEQAEKLLKVLCNGNPRVVVQVAMAGYFKPLVMHLSTGNNDLRRELAMSVHNLNLNESSSESLVATGAVPPLLEMLKDGPLDTKIAAAKALRSLSCIDTNKVRIAKAGAIPVLVKYLTSIFSELKVEVTATLANLAADRHSAAFIDQEGAVSRLLGMLKTVDNEVKEYALRTLQCMAKNSRTVRLSLKDQGVHELICLLESKELSAKCQQSVLGLLSHLAAERESRQAIVASRKVIRLLFNLIERQPNEQVEYILEILHGMAKTGTDTKQLMVLENPFEKLAHCLESGTPKLKECALAILSKITNPNLDNAVLQAQLALARLGVIPQVVELLSNGSDKTKRHAAVFLGYLSTSTPSLAETLPSTKKLLAKVGVRRYKQCKVHVGKCSIRTTLCLIETGAVPHLVNLIKNGNPRSGERAVDALLTLLAIEETLERGVDLLVKHDIISAAATLVGKTPSSTEHAVKLFERVYKCKKYREKKYSQVAVHSLVMTMSTGTVEARRTAATALMHLDMMPQGSTYTI</sequence>